<evidence type="ECO:0000256" key="1">
    <source>
        <dbReference type="SAM" id="Phobius"/>
    </source>
</evidence>
<proteinExistence type="predicted"/>
<comment type="caution">
    <text evidence="2">The sequence shown here is derived from an EMBL/GenBank/DDBJ whole genome shotgun (WGS) entry which is preliminary data.</text>
</comment>
<accession>A0A0R2MS65</accession>
<dbReference type="PATRIC" id="fig|1293598.4.peg.1268"/>
<dbReference type="Proteomes" id="UP000050969">
    <property type="component" value="Unassembled WGS sequence"/>
</dbReference>
<keyword evidence="1" id="KW-0472">Membrane</keyword>
<reference evidence="2 3" key="1">
    <citation type="journal article" date="2015" name="Genome Announc.">
        <title>Expanding the biotechnology potential of lactobacilli through comparative genomics of 213 strains and associated genera.</title>
        <authorList>
            <person name="Sun Z."/>
            <person name="Harris H.M."/>
            <person name="McCann A."/>
            <person name="Guo C."/>
            <person name="Argimon S."/>
            <person name="Zhang W."/>
            <person name="Yang X."/>
            <person name="Jeffery I.B."/>
            <person name="Cooney J.C."/>
            <person name="Kagawa T.F."/>
            <person name="Liu W."/>
            <person name="Song Y."/>
            <person name="Salvetti E."/>
            <person name="Wrobel A."/>
            <person name="Rasinkangas P."/>
            <person name="Parkhill J."/>
            <person name="Rea M.C."/>
            <person name="O'Sullivan O."/>
            <person name="Ritari J."/>
            <person name="Douillard F.P."/>
            <person name="Paul Ross R."/>
            <person name="Yang R."/>
            <person name="Briner A.E."/>
            <person name="Felis G.E."/>
            <person name="de Vos W.M."/>
            <person name="Barrangou R."/>
            <person name="Klaenhammer T.R."/>
            <person name="Caufield P.W."/>
            <person name="Cui Y."/>
            <person name="Zhang H."/>
            <person name="O'Toole P.W."/>
        </authorList>
    </citation>
    <scope>NUCLEOTIDE SEQUENCE [LARGE SCALE GENOMIC DNA]</scope>
    <source>
        <strain evidence="2 3">DSM 24301</strain>
    </source>
</reference>
<organism evidence="2 3">
    <name type="scientific">Lacticaseibacillus saniviri JCM 17471 = DSM 24301</name>
    <dbReference type="NCBI Taxonomy" id="1293598"/>
    <lineage>
        <taxon>Bacteria</taxon>
        <taxon>Bacillati</taxon>
        <taxon>Bacillota</taxon>
        <taxon>Bacilli</taxon>
        <taxon>Lactobacillales</taxon>
        <taxon>Lactobacillaceae</taxon>
        <taxon>Lacticaseibacillus</taxon>
    </lineage>
</organism>
<evidence type="ECO:0000313" key="2">
    <source>
        <dbReference type="EMBL" id="KRO16423.1"/>
    </source>
</evidence>
<dbReference type="AlphaFoldDB" id="A0A0R2MS65"/>
<feature type="transmembrane region" description="Helical" evidence="1">
    <location>
        <begin position="21"/>
        <end position="45"/>
    </location>
</feature>
<keyword evidence="3" id="KW-1185">Reference proteome</keyword>
<name>A0A0R2MS65_9LACO</name>
<gene>
    <name evidence="2" type="ORF">IV56_GL001205</name>
</gene>
<sequence length="202" mass="22796">MSQMKKVLTSNERTIGQKLRYLMGYYWKPLLFGMVVLIAVLGLVFRVFDQRDNVVAVGVYSSAYKRDESKVLQKQVAAWTKPQTQPDRIGVLWQNTANSRASEQMSAVLTANKLDLLITDPIQFKVMQKQNGVAGLPLTAAQTKQYQSKLLLNQDGQAIGIKVNQVPALQKLGLKQQIVFTVKQVPHERQMRQVVLQLLAKD</sequence>
<evidence type="ECO:0000313" key="3">
    <source>
        <dbReference type="Proteomes" id="UP000050969"/>
    </source>
</evidence>
<dbReference type="EMBL" id="JQCE01000038">
    <property type="protein sequence ID" value="KRO16423.1"/>
    <property type="molecule type" value="Genomic_DNA"/>
</dbReference>
<keyword evidence="1" id="KW-0812">Transmembrane</keyword>
<keyword evidence="1" id="KW-1133">Transmembrane helix</keyword>
<protein>
    <submittedName>
        <fullName evidence="2">Uncharacterized protein</fullName>
    </submittedName>
</protein>